<dbReference type="SMART" id="SM00116">
    <property type="entry name" value="CBS"/>
    <property type="match status" value="2"/>
</dbReference>
<dbReference type="Pfam" id="PF08279">
    <property type="entry name" value="HTH_11"/>
    <property type="match status" value="1"/>
</dbReference>
<dbReference type="InterPro" id="IPR013196">
    <property type="entry name" value="HTH_11"/>
</dbReference>
<dbReference type="Gene3D" id="1.10.10.10">
    <property type="entry name" value="Winged helix-like DNA-binding domain superfamily/Winged helix DNA-binding domain"/>
    <property type="match status" value="1"/>
</dbReference>
<protein>
    <submittedName>
        <fullName evidence="4">Transcriptional repressor CcpN</fullName>
    </submittedName>
</protein>
<dbReference type="CDD" id="cd04617">
    <property type="entry name" value="CBS_pair_CcpN"/>
    <property type="match status" value="1"/>
</dbReference>
<dbReference type="PANTHER" id="PTHR43080">
    <property type="entry name" value="CBS DOMAIN-CONTAINING PROTEIN CBSX3, MITOCHONDRIAL"/>
    <property type="match status" value="1"/>
</dbReference>
<dbReference type="InterPro" id="IPR046342">
    <property type="entry name" value="CBS_dom_sf"/>
</dbReference>
<dbReference type="RefSeq" id="WP_062470107.1">
    <property type="nucleotide sequence ID" value="NZ_BBYN01000018.1"/>
</dbReference>
<dbReference type="AlphaFoldDB" id="A0A1S6IP90"/>
<dbReference type="Proteomes" id="UP000188993">
    <property type="component" value="Chromosome"/>
</dbReference>
<gene>
    <name evidence="4" type="primary">ccpN</name>
    <name evidence="4" type="ORF">BW727_101001</name>
</gene>
<sequence length="209" mass="23535">MNLTERQKQIIEIVKENEPISGDRIAKYFGLNRATLRSDLAVLTMIGILDARTKVGYFYTGQDVNPLVFDQLFAIKVKELMVPPILVEQTLSVYDAITNLYLYDVNSLYVKNEENLLIGVISQKDLLRFSIGNANAEQTPVAMIMTRMPNIITVTPETTLLEAGNLLMQHQIDSLPVIDLKNKQSVVGKLTKTHVMNHFIYAGNDSNHI</sequence>
<dbReference type="InterPro" id="IPR036390">
    <property type="entry name" value="WH_DNA-bd_sf"/>
</dbReference>
<proteinExistence type="predicted"/>
<evidence type="ECO:0000313" key="4">
    <source>
        <dbReference type="EMBL" id="AQS53371.1"/>
    </source>
</evidence>
<accession>A0A1S6IP90</accession>
<evidence type="ECO:0000313" key="5">
    <source>
        <dbReference type="Proteomes" id="UP000188993"/>
    </source>
</evidence>
<keyword evidence="5" id="KW-1185">Reference proteome</keyword>
<dbReference type="InterPro" id="IPR051257">
    <property type="entry name" value="Diverse_CBS-Domain"/>
</dbReference>
<dbReference type="InterPro" id="IPR000644">
    <property type="entry name" value="CBS_dom"/>
</dbReference>
<name>A0A1S6IP90_9LACT</name>
<dbReference type="PROSITE" id="PS51371">
    <property type="entry name" value="CBS"/>
    <property type="match status" value="2"/>
</dbReference>
<dbReference type="STRING" id="708126.BW727_101001"/>
<dbReference type="OrthoDB" id="9793615at2"/>
<organism evidence="4 5">
    <name type="scientific">Jeotgalibaca dankookensis</name>
    <dbReference type="NCBI Taxonomy" id="708126"/>
    <lineage>
        <taxon>Bacteria</taxon>
        <taxon>Bacillati</taxon>
        <taxon>Bacillota</taxon>
        <taxon>Bacilli</taxon>
        <taxon>Lactobacillales</taxon>
        <taxon>Carnobacteriaceae</taxon>
        <taxon>Jeotgalibaca</taxon>
    </lineage>
</organism>
<dbReference type="EMBL" id="CP019728">
    <property type="protein sequence ID" value="AQS53371.1"/>
    <property type="molecule type" value="Genomic_DNA"/>
</dbReference>
<evidence type="ECO:0000256" key="1">
    <source>
        <dbReference type="ARBA" id="ARBA00023122"/>
    </source>
</evidence>
<feature type="domain" description="CBS" evidence="3">
    <location>
        <begin position="80"/>
        <end position="137"/>
    </location>
</feature>
<evidence type="ECO:0000259" key="3">
    <source>
        <dbReference type="PROSITE" id="PS51371"/>
    </source>
</evidence>
<dbReference type="Pfam" id="PF00571">
    <property type="entry name" value="CBS"/>
    <property type="match status" value="2"/>
</dbReference>
<feature type="domain" description="CBS" evidence="3">
    <location>
        <begin position="145"/>
        <end position="206"/>
    </location>
</feature>
<dbReference type="PIRSF" id="PIRSF026546">
    <property type="entry name" value="UCP026546_CBS_YqzB"/>
    <property type="match status" value="1"/>
</dbReference>
<keyword evidence="1 2" id="KW-0129">CBS domain</keyword>
<dbReference type="InterPro" id="IPR016842">
    <property type="entry name" value="UCP026546_HTH-CBS"/>
</dbReference>
<dbReference type="SUPFAM" id="SSF54631">
    <property type="entry name" value="CBS-domain pair"/>
    <property type="match status" value="1"/>
</dbReference>
<dbReference type="KEGG" id="jda:BW727_101001"/>
<dbReference type="PANTHER" id="PTHR43080:SF2">
    <property type="entry name" value="CBS DOMAIN-CONTAINING PROTEIN"/>
    <property type="match status" value="1"/>
</dbReference>
<dbReference type="Gene3D" id="3.10.580.10">
    <property type="entry name" value="CBS-domain"/>
    <property type="match status" value="1"/>
</dbReference>
<reference evidence="4 5" key="1">
    <citation type="journal article" date="2014" name="Int. J. Syst. Evol. Microbiol.">
        <title>Jeotgalibaca dankookensis gen. nov., sp. nov., a member of the family Carnobacteriaceae, isolated from seujeot (Korean traditional food).</title>
        <authorList>
            <person name="Lee D.G."/>
            <person name="Trujillo M.E."/>
            <person name="Kang H."/>
            <person name="Ahn T.Y."/>
        </authorList>
    </citation>
    <scope>NUCLEOTIDE SEQUENCE [LARGE SCALE GENOMIC DNA]</scope>
    <source>
        <strain evidence="4 5">EX-07</strain>
    </source>
</reference>
<dbReference type="SUPFAM" id="SSF46785">
    <property type="entry name" value="Winged helix' DNA-binding domain"/>
    <property type="match status" value="1"/>
</dbReference>
<evidence type="ECO:0000256" key="2">
    <source>
        <dbReference type="PROSITE-ProRule" id="PRU00703"/>
    </source>
</evidence>
<dbReference type="InterPro" id="IPR036388">
    <property type="entry name" value="WH-like_DNA-bd_sf"/>
</dbReference>